<comment type="subcellular location">
    <subcellularLocation>
        <location evidence="1">Membrane</location>
        <topology evidence="1">Multi-pass membrane protein</topology>
    </subcellularLocation>
</comment>
<dbReference type="AlphaFoldDB" id="A0AAV8XTS0"/>
<accession>A0AAV8XTS0</accession>
<evidence type="ECO:0000256" key="5">
    <source>
        <dbReference type="ARBA" id="ARBA00023180"/>
    </source>
</evidence>
<keyword evidence="9" id="KW-1185">Reference proteome</keyword>
<dbReference type="PROSITE" id="PS50850">
    <property type="entry name" value="MFS"/>
    <property type="match status" value="1"/>
</dbReference>
<dbReference type="InterPro" id="IPR020846">
    <property type="entry name" value="MFS_dom"/>
</dbReference>
<dbReference type="PANTHER" id="PTHR48021">
    <property type="match status" value="1"/>
</dbReference>
<feature type="transmembrane region" description="Helical" evidence="6">
    <location>
        <begin position="427"/>
        <end position="451"/>
    </location>
</feature>
<feature type="domain" description="Major facilitator superfamily (MFS) profile" evidence="7">
    <location>
        <begin position="180"/>
        <end position="519"/>
    </location>
</feature>
<evidence type="ECO:0000256" key="3">
    <source>
        <dbReference type="ARBA" id="ARBA00022989"/>
    </source>
</evidence>
<feature type="transmembrane region" description="Helical" evidence="6">
    <location>
        <begin position="229"/>
        <end position="251"/>
    </location>
</feature>
<keyword evidence="2 6" id="KW-0812">Transmembrane</keyword>
<sequence>MEFDQLGRKFQIWYDYKGYANGVPSRDGLLHRKWTPMEYPQSTSWSCLKKNHQVLEELLCQSIRRTFWSNQDFGSSKDRFYWVNCRRDAEEWCKRCDCALPKRDQKQEAVFPITPLLTRREMCLLTYTWPSLEKTGRPEVENERENGPDHDCQEKLKIHRQNEALRHNNSAFKPGDQYVSLGAFCAGTVLSWTSPALTHVLVDDNNGTDVAAASESLTSPGFTIENSEAALIGSTLTVGALISAIPTGYIADKFGRKPAILGLSLPFLLNYLLISFAGNLETVVAARFFAGLGLGGICVVAPMYIGEIAEPSNRGMFGSFFQMFLSCGILFTCIVGSFANWVWLAVILASAPVVFGGKTGWEEAERNLREFRGSNYDSVTFKHVVTNKANLKAVIAVLGVLAFQQLSGINAVVFYTANIFNGAGTKMAPNLSAIIINVVQVVVSYISILIVGKGKQKVLLDDLLEWHAAVLSSFPILKASLGSHVTFYMFAAVMAGATLFVYFVVPETRGSPLLKYRRR</sequence>
<dbReference type="PANTHER" id="PTHR48021:SF86">
    <property type="entry name" value="FACILITATED TREHALOSE TRANSPORTER TRET1-1-LIKE PROTEIN"/>
    <property type="match status" value="1"/>
</dbReference>
<evidence type="ECO:0000256" key="1">
    <source>
        <dbReference type="ARBA" id="ARBA00004141"/>
    </source>
</evidence>
<dbReference type="InterPro" id="IPR050549">
    <property type="entry name" value="MFS_Trehalose_Transporter"/>
</dbReference>
<dbReference type="EMBL" id="JAPWTK010000325">
    <property type="protein sequence ID" value="KAJ8942446.1"/>
    <property type="molecule type" value="Genomic_DNA"/>
</dbReference>
<feature type="transmembrane region" description="Helical" evidence="6">
    <location>
        <begin position="393"/>
        <end position="415"/>
    </location>
</feature>
<dbReference type="PROSITE" id="PS00217">
    <property type="entry name" value="SUGAR_TRANSPORT_2"/>
    <property type="match status" value="1"/>
</dbReference>
<comment type="caution">
    <text evidence="8">The sequence shown here is derived from an EMBL/GenBank/DDBJ whole genome shotgun (WGS) entry which is preliminary data.</text>
</comment>
<dbReference type="InterPro" id="IPR036259">
    <property type="entry name" value="MFS_trans_sf"/>
</dbReference>
<evidence type="ECO:0000256" key="4">
    <source>
        <dbReference type="ARBA" id="ARBA00023136"/>
    </source>
</evidence>
<dbReference type="PRINTS" id="PR00171">
    <property type="entry name" value="SUGRTRNSPORT"/>
</dbReference>
<evidence type="ECO:0000313" key="8">
    <source>
        <dbReference type="EMBL" id="KAJ8942446.1"/>
    </source>
</evidence>
<dbReference type="InterPro" id="IPR005829">
    <property type="entry name" value="Sugar_transporter_CS"/>
</dbReference>
<keyword evidence="3 6" id="KW-1133">Transmembrane helix</keyword>
<dbReference type="PROSITE" id="PS00216">
    <property type="entry name" value="SUGAR_TRANSPORT_1"/>
    <property type="match status" value="1"/>
</dbReference>
<dbReference type="Proteomes" id="UP001162162">
    <property type="component" value="Unassembled WGS sequence"/>
</dbReference>
<dbReference type="SUPFAM" id="SSF103473">
    <property type="entry name" value="MFS general substrate transporter"/>
    <property type="match status" value="1"/>
</dbReference>
<evidence type="ECO:0000256" key="6">
    <source>
        <dbReference type="SAM" id="Phobius"/>
    </source>
</evidence>
<organism evidence="8 9">
    <name type="scientific">Aromia moschata</name>
    <dbReference type="NCBI Taxonomy" id="1265417"/>
    <lineage>
        <taxon>Eukaryota</taxon>
        <taxon>Metazoa</taxon>
        <taxon>Ecdysozoa</taxon>
        <taxon>Arthropoda</taxon>
        <taxon>Hexapoda</taxon>
        <taxon>Insecta</taxon>
        <taxon>Pterygota</taxon>
        <taxon>Neoptera</taxon>
        <taxon>Endopterygota</taxon>
        <taxon>Coleoptera</taxon>
        <taxon>Polyphaga</taxon>
        <taxon>Cucujiformia</taxon>
        <taxon>Chrysomeloidea</taxon>
        <taxon>Cerambycidae</taxon>
        <taxon>Cerambycinae</taxon>
        <taxon>Callichromatini</taxon>
        <taxon>Aromia</taxon>
    </lineage>
</organism>
<evidence type="ECO:0000256" key="2">
    <source>
        <dbReference type="ARBA" id="ARBA00022692"/>
    </source>
</evidence>
<dbReference type="Gene3D" id="1.20.1250.20">
    <property type="entry name" value="MFS general substrate transporter like domains"/>
    <property type="match status" value="3"/>
</dbReference>
<evidence type="ECO:0000313" key="9">
    <source>
        <dbReference type="Proteomes" id="UP001162162"/>
    </source>
</evidence>
<dbReference type="GO" id="GO:0016020">
    <property type="term" value="C:membrane"/>
    <property type="evidence" value="ECO:0007669"/>
    <property type="project" value="UniProtKB-SubCell"/>
</dbReference>
<dbReference type="InterPro" id="IPR005828">
    <property type="entry name" value="MFS_sugar_transport-like"/>
</dbReference>
<gene>
    <name evidence="8" type="ORF">NQ318_002658</name>
</gene>
<reference evidence="8" key="1">
    <citation type="journal article" date="2023" name="Insect Mol. Biol.">
        <title>Genome sequencing provides insights into the evolution of gene families encoding plant cell wall-degrading enzymes in longhorned beetles.</title>
        <authorList>
            <person name="Shin N.R."/>
            <person name="Okamura Y."/>
            <person name="Kirsch R."/>
            <person name="Pauchet Y."/>
        </authorList>
    </citation>
    <scope>NUCLEOTIDE SEQUENCE</scope>
    <source>
        <strain evidence="8">AMC_N1</strain>
    </source>
</reference>
<protein>
    <recommendedName>
        <fullName evidence="7">Major facilitator superfamily (MFS) profile domain-containing protein</fullName>
    </recommendedName>
</protein>
<dbReference type="InterPro" id="IPR003663">
    <property type="entry name" value="Sugar/inositol_transpt"/>
</dbReference>
<dbReference type="Pfam" id="PF00083">
    <property type="entry name" value="Sugar_tr"/>
    <property type="match status" value="3"/>
</dbReference>
<name>A0AAV8XTS0_9CUCU</name>
<feature type="transmembrane region" description="Helical" evidence="6">
    <location>
        <begin position="258"/>
        <end position="278"/>
    </location>
</feature>
<feature type="transmembrane region" description="Helical" evidence="6">
    <location>
        <begin position="487"/>
        <end position="505"/>
    </location>
</feature>
<evidence type="ECO:0000259" key="7">
    <source>
        <dbReference type="PROSITE" id="PS50850"/>
    </source>
</evidence>
<dbReference type="GO" id="GO:0022857">
    <property type="term" value="F:transmembrane transporter activity"/>
    <property type="evidence" value="ECO:0007669"/>
    <property type="project" value="InterPro"/>
</dbReference>
<keyword evidence="5" id="KW-0325">Glycoprotein</keyword>
<proteinExistence type="predicted"/>
<keyword evidence="4 6" id="KW-0472">Membrane</keyword>
<feature type="transmembrane region" description="Helical" evidence="6">
    <location>
        <begin position="284"/>
        <end position="305"/>
    </location>
</feature>